<dbReference type="EMBL" id="MN739001">
    <property type="protein sequence ID" value="QHT34539.1"/>
    <property type="molecule type" value="Genomic_DNA"/>
</dbReference>
<sequence length="70" mass="8210">MFKNTIKHKVKAKSPMDEKQKQEHNNKHAEDYIKQLTPFEQSAHRIAKSHLGSSFSLKKSNGYLKWISKK</sequence>
<feature type="compositionally biased region" description="Basic and acidic residues" evidence="1">
    <location>
        <begin position="14"/>
        <end position="28"/>
    </location>
</feature>
<organism evidence="2">
    <name type="scientific">viral metagenome</name>
    <dbReference type="NCBI Taxonomy" id="1070528"/>
    <lineage>
        <taxon>unclassified sequences</taxon>
        <taxon>metagenomes</taxon>
        <taxon>organismal metagenomes</taxon>
    </lineage>
</organism>
<name>A0A6C0F1X0_9ZZZZ</name>
<feature type="compositionally biased region" description="Basic residues" evidence="1">
    <location>
        <begin position="1"/>
        <end position="12"/>
    </location>
</feature>
<evidence type="ECO:0000313" key="2">
    <source>
        <dbReference type="EMBL" id="QHT34539.1"/>
    </source>
</evidence>
<dbReference type="AlphaFoldDB" id="A0A6C0F1X0"/>
<accession>A0A6C0F1X0</accession>
<feature type="region of interest" description="Disordered" evidence="1">
    <location>
        <begin position="1"/>
        <end position="28"/>
    </location>
</feature>
<protein>
    <submittedName>
        <fullName evidence="2">Uncharacterized protein</fullName>
    </submittedName>
</protein>
<proteinExistence type="predicted"/>
<evidence type="ECO:0000256" key="1">
    <source>
        <dbReference type="SAM" id="MobiDB-lite"/>
    </source>
</evidence>
<reference evidence="2" key="1">
    <citation type="journal article" date="2020" name="Nature">
        <title>Giant virus diversity and host interactions through global metagenomics.</title>
        <authorList>
            <person name="Schulz F."/>
            <person name="Roux S."/>
            <person name="Paez-Espino D."/>
            <person name="Jungbluth S."/>
            <person name="Walsh D.A."/>
            <person name="Denef V.J."/>
            <person name="McMahon K.D."/>
            <person name="Konstantinidis K.T."/>
            <person name="Eloe-Fadrosh E.A."/>
            <person name="Kyrpides N.C."/>
            <person name="Woyke T."/>
        </authorList>
    </citation>
    <scope>NUCLEOTIDE SEQUENCE</scope>
    <source>
        <strain evidence="2">GVMAG-M-3300009163-63</strain>
    </source>
</reference>